<evidence type="ECO:0000256" key="1">
    <source>
        <dbReference type="SAM" id="MobiDB-lite"/>
    </source>
</evidence>
<gene>
    <name evidence="3" type="ORF">GTP77_15545</name>
</gene>
<name>A0A7X4HCP4_9BURK</name>
<dbReference type="SUPFAM" id="SSF109604">
    <property type="entry name" value="HD-domain/PDEase-like"/>
    <property type="match status" value="1"/>
</dbReference>
<dbReference type="AlphaFoldDB" id="A0A7X4HCP4"/>
<keyword evidence="4" id="KW-1185">Reference proteome</keyword>
<dbReference type="EMBL" id="WWCU01000016">
    <property type="protein sequence ID" value="MYN08745.1"/>
    <property type="molecule type" value="Genomic_DNA"/>
</dbReference>
<protein>
    <submittedName>
        <fullName evidence="3">HDOD domain-containing protein</fullName>
    </submittedName>
</protein>
<feature type="compositionally biased region" description="Pro residues" evidence="1">
    <location>
        <begin position="16"/>
        <end position="39"/>
    </location>
</feature>
<feature type="region of interest" description="Disordered" evidence="1">
    <location>
        <begin position="10"/>
        <end position="60"/>
    </location>
</feature>
<dbReference type="Pfam" id="PF08668">
    <property type="entry name" value="HDOD"/>
    <property type="match status" value="1"/>
</dbReference>
<accession>A0A7X4HCP4</accession>
<proteinExistence type="predicted"/>
<dbReference type="PROSITE" id="PS51833">
    <property type="entry name" value="HDOD"/>
    <property type="match status" value="1"/>
</dbReference>
<evidence type="ECO:0000313" key="3">
    <source>
        <dbReference type="EMBL" id="MYN08745.1"/>
    </source>
</evidence>
<dbReference type="Proteomes" id="UP000450676">
    <property type="component" value="Unassembled WGS sequence"/>
</dbReference>
<dbReference type="Gene3D" id="1.10.3210.10">
    <property type="entry name" value="Hypothetical protein af1432"/>
    <property type="match status" value="1"/>
</dbReference>
<dbReference type="PANTHER" id="PTHR33525">
    <property type="match status" value="1"/>
</dbReference>
<dbReference type="InterPro" id="IPR052340">
    <property type="entry name" value="RNase_Y/CdgJ"/>
</dbReference>
<reference evidence="3 4" key="1">
    <citation type="submission" date="2019-12" db="EMBL/GenBank/DDBJ databases">
        <title>Novel species isolated from a subtropical stream in China.</title>
        <authorList>
            <person name="Lu H."/>
        </authorList>
    </citation>
    <scope>NUCLEOTIDE SEQUENCE [LARGE SCALE GENOMIC DNA]</scope>
    <source>
        <strain evidence="3 4">FT127W</strain>
    </source>
</reference>
<sequence>MFQWLKRLIGGAGPRSAPPAPAPATPDPIVPAAQPPAAPAPASAQATAAPSPAPAAPSFEQKDQLNTRYNRWLFGALHEDTLETSDAEQRILHTLTGIASSPTSGAELMRRMPGLIPQLLQSLRSEHFSGADIARKISNDVVLVAAVIRLANGAMLPGAPPISSVEHAVIVIGQEGLRQLITTVAFKPIIDLNSGHYTKLLAPRIWAQSERCASANRALAEQLGVPPFEAFLAGLVQNAGLLASLRLMDQTAGGATDLGRPMFCAQLLRSARQVSAGIAQEWHFPPAITQAIRELDTLQKGAQLSPMGRLLALGDHQSKIAILSEYENTP</sequence>
<evidence type="ECO:0000313" key="4">
    <source>
        <dbReference type="Proteomes" id="UP000450676"/>
    </source>
</evidence>
<dbReference type="InterPro" id="IPR013976">
    <property type="entry name" value="HDOD"/>
</dbReference>
<feature type="compositionally biased region" description="Low complexity" evidence="1">
    <location>
        <begin position="40"/>
        <end position="50"/>
    </location>
</feature>
<dbReference type="RefSeq" id="WP_161073060.1">
    <property type="nucleotide sequence ID" value="NZ_CP086370.1"/>
</dbReference>
<evidence type="ECO:0000259" key="2">
    <source>
        <dbReference type="PROSITE" id="PS51833"/>
    </source>
</evidence>
<organism evidence="3 4">
    <name type="scientific">Pseudoduganella aquatica</name>
    <dbReference type="NCBI Taxonomy" id="2660641"/>
    <lineage>
        <taxon>Bacteria</taxon>
        <taxon>Pseudomonadati</taxon>
        <taxon>Pseudomonadota</taxon>
        <taxon>Betaproteobacteria</taxon>
        <taxon>Burkholderiales</taxon>
        <taxon>Oxalobacteraceae</taxon>
        <taxon>Telluria group</taxon>
        <taxon>Pseudoduganella</taxon>
    </lineage>
</organism>
<comment type="caution">
    <text evidence="3">The sequence shown here is derived from an EMBL/GenBank/DDBJ whole genome shotgun (WGS) entry which is preliminary data.</text>
</comment>
<dbReference type="PANTHER" id="PTHR33525:SF6">
    <property type="entry name" value="HDOD DOMAIN-CONTAINING PROTEIN"/>
    <property type="match status" value="1"/>
</dbReference>
<feature type="domain" description="HDOD" evidence="2">
    <location>
        <begin position="109"/>
        <end position="298"/>
    </location>
</feature>